<proteinExistence type="predicted"/>
<keyword evidence="3" id="KW-1185">Reference proteome</keyword>
<dbReference type="InterPro" id="IPR000594">
    <property type="entry name" value="ThiF_NAD_FAD-bd"/>
</dbReference>
<dbReference type="Gene3D" id="3.40.50.720">
    <property type="entry name" value="NAD(P)-binding Rossmann-like Domain"/>
    <property type="match status" value="1"/>
</dbReference>
<dbReference type="PANTHER" id="PTHR10953">
    <property type="entry name" value="UBIQUITIN-ACTIVATING ENZYME E1"/>
    <property type="match status" value="1"/>
</dbReference>
<dbReference type="Pfam" id="PF00899">
    <property type="entry name" value="ThiF"/>
    <property type="match status" value="1"/>
</dbReference>
<gene>
    <name evidence="2" type="ORF">ACFOUW_24230</name>
</gene>
<reference evidence="3" key="1">
    <citation type="journal article" date="2019" name="Int. J. Syst. Evol. Microbiol.">
        <title>The Global Catalogue of Microorganisms (GCM) 10K type strain sequencing project: providing services to taxonomists for standard genome sequencing and annotation.</title>
        <authorList>
            <consortium name="The Broad Institute Genomics Platform"/>
            <consortium name="The Broad Institute Genome Sequencing Center for Infectious Disease"/>
            <person name="Wu L."/>
            <person name="Ma J."/>
        </authorList>
    </citation>
    <scope>NUCLEOTIDE SEQUENCE [LARGE SCALE GENOMIC DNA]</scope>
    <source>
        <strain evidence="3">CGMCC 4.7241</strain>
    </source>
</reference>
<dbReference type="SUPFAM" id="SSF69572">
    <property type="entry name" value="Activating enzymes of the ubiquitin-like proteins"/>
    <property type="match status" value="1"/>
</dbReference>
<dbReference type="InterPro" id="IPR045886">
    <property type="entry name" value="ThiF/MoeB/HesA"/>
</dbReference>
<organism evidence="2 3">
    <name type="scientific">Tenggerimyces flavus</name>
    <dbReference type="NCBI Taxonomy" id="1708749"/>
    <lineage>
        <taxon>Bacteria</taxon>
        <taxon>Bacillati</taxon>
        <taxon>Actinomycetota</taxon>
        <taxon>Actinomycetes</taxon>
        <taxon>Propionibacteriales</taxon>
        <taxon>Nocardioidaceae</taxon>
        <taxon>Tenggerimyces</taxon>
    </lineage>
</organism>
<comment type="caution">
    <text evidence="2">The sequence shown here is derived from an EMBL/GenBank/DDBJ whole genome shotgun (WGS) entry which is preliminary data.</text>
</comment>
<dbReference type="EMBL" id="JBHRZH010000021">
    <property type="protein sequence ID" value="MFC3763966.1"/>
    <property type="molecule type" value="Genomic_DNA"/>
</dbReference>
<accession>A0ABV7YFE1</accession>
<name>A0ABV7YFE1_9ACTN</name>
<protein>
    <submittedName>
        <fullName evidence="2">HesA/MoeB/ThiF family protein</fullName>
    </submittedName>
</protein>
<dbReference type="InterPro" id="IPR035985">
    <property type="entry name" value="Ubiquitin-activating_enz"/>
</dbReference>
<feature type="domain" description="THIF-type NAD/FAD binding fold" evidence="1">
    <location>
        <begin position="179"/>
        <end position="354"/>
    </location>
</feature>
<sequence length="505" mass="53720">MTQRTSVAMTADTHDALARALLLDGREDVRLATYRPSTGATRRTALVRRLVPPEPGELGFRGNAALTGRYVRRAATLAWADSCGLILAHGHPGEQGWQGVSGADRETEAAYADLAQEITGLPLVGLTLASDQSWTARHWDRDVGATVAENVRVVGDRLVVSWNDDLVPPPRTRRGQARTVASWGERTHRDLTRRAVLVVGAGSVGLDVAVRLAATGVTRIGLMDFDTVEEHNLDRLVGATRVDAWLRRSKVDVVGRLVDLNATAASLRLETSELSVCEPAGLAAALDFDVIFSCVDRPWARAVLNSVAYAHLIPVVDGGIGVDAFSDGNGMRGATWRSHVVRPGRPCLACNGQLNLAAVTADRAGDLDDQRYIAGNGGDQGENVAALSVSAAAGLLAQYVSLTVAPGGLGDPGPLRYVLSTHTLEHVPAHTRPACPVEATIADGDLALALAGAHHAADHRRAARRAAERTWDVRLGRAADDLLHRLHARLLGVAERRLRVGEVAA</sequence>
<dbReference type="RefSeq" id="WP_205120848.1">
    <property type="nucleotide sequence ID" value="NZ_JAFBCM010000001.1"/>
</dbReference>
<evidence type="ECO:0000313" key="2">
    <source>
        <dbReference type="EMBL" id="MFC3763966.1"/>
    </source>
</evidence>
<evidence type="ECO:0000259" key="1">
    <source>
        <dbReference type="Pfam" id="PF00899"/>
    </source>
</evidence>
<dbReference type="PANTHER" id="PTHR10953:SF247">
    <property type="entry name" value="SLL6053 PROTEIN"/>
    <property type="match status" value="1"/>
</dbReference>
<dbReference type="Proteomes" id="UP001595699">
    <property type="component" value="Unassembled WGS sequence"/>
</dbReference>
<evidence type="ECO:0000313" key="3">
    <source>
        <dbReference type="Proteomes" id="UP001595699"/>
    </source>
</evidence>